<protein>
    <recommendedName>
        <fullName evidence="3">NYN domain-containing protein</fullName>
    </recommendedName>
</protein>
<dbReference type="PANTHER" id="PTHR14379">
    <property type="entry name" value="LIMKAIN B LKAP"/>
    <property type="match status" value="1"/>
</dbReference>
<sequence length="86" mass="9833">MQGPVAILYNIENCFVPRDVHPEDIGPVVILWDIENFLVSRDVRPEDIVGNIRMNLRAHPTIHGPATMLLAYKDFDAILKPIREGW</sequence>
<dbReference type="PANTHER" id="PTHR14379:SF82">
    <property type="entry name" value="OS08G0230500 PROTEIN"/>
    <property type="match status" value="1"/>
</dbReference>
<dbReference type="GO" id="GO:0005777">
    <property type="term" value="C:peroxisome"/>
    <property type="evidence" value="ECO:0007669"/>
    <property type="project" value="InterPro"/>
</dbReference>
<evidence type="ECO:0000313" key="2">
    <source>
        <dbReference type="Proteomes" id="UP000594638"/>
    </source>
</evidence>
<name>A0A8S0V9G9_OLEEU</name>
<evidence type="ECO:0008006" key="3">
    <source>
        <dbReference type="Google" id="ProtNLM"/>
    </source>
</evidence>
<dbReference type="Proteomes" id="UP000594638">
    <property type="component" value="Unassembled WGS sequence"/>
</dbReference>
<evidence type="ECO:0000313" key="1">
    <source>
        <dbReference type="EMBL" id="CAA3028376.1"/>
    </source>
</evidence>
<accession>A0A8S0V9G9</accession>
<reference evidence="1 2" key="1">
    <citation type="submission" date="2019-12" db="EMBL/GenBank/DDBJ databases">
        <authorList>
            <person name="Alioto T."/>
            <person name="Alioto T."/>
            <person name="Gomez Garrido J."/>
        </authorList>
    </citation>
    <scope>NUCLEOTIDE SEQUENCE [LARGE SCALE GENOMIC DNA]</scope>
</reference>
<dbReference type="AlphaFoldDB" id="A0A8S0V9G9"/>
<gene>
    <name evidence="1" type="ORF">OLEA9_A095244</name>
</gene>
<keyword evidence="2" id="KW-1185">Reference proteome</keyword>
<dbReference type="GO" id="GO:0010468">
    <property type="term" value="P:regulation of gene expression"/>
    <property type="evidence" value="ECO:0007669"/>
    <property type="project" value="InterPro"/>
</dbReference>
<dbReference type="Gramene" id="OE9A095244T1">
    <property type="protein sequence ID" value="OE9A095244C1"/>
    <property type="gene ID" value="OE9A095244"/>
</dbReference>
<comment type="caution">
    <text evidence="1">The sequence shown here is derived from an EMBL/GenBank/DDBJ whole genome shotgun (WGS) entry which is preliminary data.</text>
</comment>
<proteinExistence type="predicted"/>
<dbReference type="InterPro" id="IPR024768">
    <property type="entry name" value="Marf1"/>
</dbReference>
<dbReference type="EMBL" id="CACTIH010009251">
    <property type="protein sequence ID" value="CAA3028376.1"/>
    <property type="molecule type" value="Genomic_DNA"/>
</dbReference>
<organism evidence="1 2">
    <name type="scientific">Olea europaea subsp. europaea</name>
    <dbReference type="NCBI Taxonomy" id="158383"/>
    <lineage>
        <taxon>Eukaryota</taxon>
        <taxon>Viridiplantae</taxon>
        <taxon>Streptophyta</taxon>
        <taxon>Embryophyta</taxon>
        <taxon>Tracheophyta</taxon>
        <taxon>Spermatophyta</taxon>
        <taxon>Magnoliopsida</taxon>
        <taxon>eudicotyledons</taxon>
        <taxon>Gunneridae</taxon>
        <taxon>Pentapetalae</taxon>
        <taxon>asterids</taxon>
        <taxon>lamiids</taxon>
        <taxon>Lamiales</taxon>
        <taxon>Oleaceae</taxon>
        <taxon>Oleeae</taxon>
        <taxon>Olea</taxon>
    </lineage>
</organism>
<dbReference type="OrthoDB" id="549353at2759"/>